<protein>
    <submittedName>
        <fullName evidence="1">Sel1 repeat family protein</fullName>
    </submittedName>
</protein>
<dbReference type="EMBL" id="JABBZM010000022">
    <property type="protein sequence ID" value="NMV40514.1"/>
    <property type="molecule type" value="Genomic_DNA"/>
</dbReference>
<dbReference type="Proteomes" id="UP000575469">
    <property type="component" value="Unassembled WGS sequence"/>
</dbReference>
<evidence type="ECO:0000313" key="2">
    <source>
        <dbReference type="Proteomes" id="UP000575469"/>
    </source>
</evidence>
<dbReference type="SUPFAM" id="SSF81901">
    <property type="entry name" value="HCP-like"/>
    <property type="match status" value="1"/>
</dbReference>
<comment type="caution">
    <text evidence="1">The sequence shown here is derived from an EMBL/GenBank/DDBJ whole genome shotgun (WGS) entry which is preliminary data.</text>
</comment>
<dbReference type="InterPro" id="IPR011990">
    <property type="entry name" value="TPR-like_helical_dom_sf"/>
</dbReference>
<accession>A0A848P7B1</accession>
<dbReference type="Gene3D" id="1.25.40.10">
    <property type="entry name" value="Tetratricopeptide repeat domain"/>
    <property type="match status" value="1"/>
</dbReference>
<dbReference type="Pfam" id="PF08238">
    <property type="entry name" value="Sel1"/>
    <property type="match status" value="4"/>
</dbReference>
<organism evidence="1 2">
    <name type="scientific">Ralstonia insidiosa</name>
    <dbReference type="NCBI Taxonomy" id="190721"/>
    <lineage>
        <taxon>Bacteria</taxon>
        <taxon>Pseudomonadati</taxon>
        <taxon>Pseudomonadota</taxon>
        <taxon>Betaproteobacteria</taxon>
        <taxon>Burkholderiales</taxon>
        <taxon>Burkholderiaceae</taxon>
        <taxon>Ralstonia</taxon>
    </lineage>
</organism>
<sequence length="280" mass="29976">MPSLRSAWAAWPHTPAAEVSHPSKRQSVPMLTVGAALAIILTVGGWLSHARQAPAVDATQLESWRAMVVQAMEPEALRQLRQLARNGSVPAQSALGEALLSAHDGSLRNEGMRWLETAAQPANGVPGDVYAQLSLGKALLLGTGGVARDYPRALRLLRQAADKGDAAAAYYLGVMYRSGYGTGIDTVQAAHWFDRAAQHGIPGAMFMLANAYRDGDGVPHDEARALALYQDAAEHELPEAVQALAMAYQNGELGLKRDDAAYHQQWIETAHALKHPALAP</sequence>
<dbReference type="RefSeq" id="WP_104656917.1">
    <property type="nucleotide sequence ID" value="NZ_JABBZM010000022.1"/>
</dbReference>
<dbReference type="AlphaFoldDB" id="A0A848P7B1"/>
<name>A0A848P7B1_9RALS</name>
<dbReference type="PANTHER" id="PTHR11102:SF160">
    <property type="entry name" value="ERAD-ASSOCIATED E3 UBIQUITIN-PROTEIN LIGASE COMPONENT HRD3"/>
    <property type="match status" value="1"/>
</dbReference>
<evidence type="ECO:0000313" key="1">
    <source>
        <dbReference type="EMBL" id="NMV40514.1"/>
    </source>
</evidence>
<dbReference type="PANTHER" id="PTHR11102">
    <property type="entry name" value="SEL-1-LIKE PROTEIN"/>
    <property type="match status" value="1"/>
</dbReference>
<dbReference type="InterPro" id="IPR050767">
    <property type="entry name" value="Sel1_AlgK"/>
</dbReference>
<dbReference type="SMART" id="SM00671">
    <property type="entry name" value="SEL1"/>
    <property type="match status" value="3"/>
</dbReference>
<gene>
    <name evidence="1" type="ORF">HGR00_21630</name>
</gene>
<proteinExistence type="predicted"/>
<dbReference type="InterPro" id="IPR006597">
    <property type="entry name" value="Sel1-like"/>
</dbReference>
<reference evidence="1 2" key="1">
    <citation type="submission" date="2020-04" db="EMBL/GenBank/DDBJ databases">
        <title>Ralstonia insidiosa genome sequencing and assembly.</title>
        <authorList>
            <person name="Martins R.C.R."/>
            <person name="Perdigao-Neto L.V."/>
            <person name="Levin A.S.S."/>
            <person name="Costa S.F."/>
        </authorList>
    </citation>
    <scope>NUCLEOTIDE SEQUENCE [LARGE SCALE GENOMIC DNA]</scope>
    <source>
        <strain evidence="1 2">5047</strain>
    </source>
</reference>